<evidence type="ECO:0000313" key="7">
    <source>
        <dbReference type="Proteomes" id="UP000799770"/>
    </source>
</evidence>
<feature type="region of interest" description="Disordered" evidence="3">
    <location>
        <begin position="441"/>
        <end position="507"/>
    </location>
</feature>
<dbReference type="EMBL" id="ML977334">
    <property type="protein sequence ID" value="KAF2111403.1"/>
    <property type="molecule type" value="Genomic_DNA"/>
</dbReference>
<dbReference type="AlphaFoldDB" id="A0A6A5YX31"/>
<evidence type="ECO:0000259" key="5">
    <source>
        <dbReference type="SMART" id="SM00485"/>
    </source>
</evidence>
<dbReference type="OrthoDB" id="2959108at2759"/>
<dbReference type="Pfam" id="PF00867">
    <property type="entry name" value="XPG_I"/>
    <property type="match status" value="1"/>
</dbReference>
<dbReference type="Gene3D" id="3.40.50.1010">
    <property type="entry name" value="5'-nuclease"/>
    <property type="match status" value="1"/>
</dbReference>
<gene>
    <name evidence="6" type="ORF">BDV96DRAFT_582094</name>
</gene>
<dbReference type="SUPFAM" id="SSF88723">
    <property type="entry name" value="PIN domain-like"/>
    <property type="match status" value="1"/>
</dbReference>
<dbReference type="PANTHER" id="PTHR11081:SF62">
    <property type="entry name" value="XPG-I DOMAIN-CONTAINING PROTEIN"/>
    <property type="match status" value="1"/>
</dbReference>
<dbReference type="InterPro" id="IPR003903">
    <property type="entry name" value="UIM_dom"/>
</dbReference>
<evidence type="ECO:0000313" key="6">
    <source>
        <dbReference type="EMBL" id="KAF2111403.1"/>
    </source>
</evidence>
<feature type="domain" description="XPG-I" evidence="4">
    <location>
        <begin position="119"/>
        <end position="188"/>
    </location>
</feature>
<dbReference type="Pfam" id="PF00752">
    <property type="entry name" value="XPG_N"/>
    <property type="match status" value="1"/>
</dbReference>
<organism evidence="6 7">
    <name type="scientific">Lophiotrema nucula</name>
    <dbReference type="NCBI Taxonomy" id="690887"/>
    <lineage>
        <taxon>Eukaryota</taxon>
        <taxon>Fungi</taxon>
        <taxon>Dikarya</taxon>
        <taxon>Ascomycota</taxon>
        <taxon>Pezizomycotina</taxon>
        <taxon>Dothideomycetes</taxon>
        <taxon>Pleosporomycetidae</taxon>
        <taxon>Pleosporales</taxon>
        <taxon>Lophiotremataceae</taxon>
        <taxon>Lophiotrema</taxon>
    </lineage>
</organism>
<keyword evidence="2" id="KW-0378">Hydrolase</keyword>
<feature type="domain" description="XPG N-terminal" evidence="5">
    <location>
        <begin position="1"/>
        <end position="114"/>
    </location>
</feature>
<dbReference type="InterPro" id="IPR029060">
    <property type="entry name" value="PIN-like_dom_sf"/>
</dbReference>
<accession>A0A6A5YX31</accession>
<dbReference type="SUPFAM" id="SSF47807">
    <property type="entry name" value="5' to 3' exonuclease, C-terminal subdomain"/>
    <property type="match status" value="1"/>
</dbReference>
<feature type="compositionally biased region" description="Low complexity" evidence="3">
    <location>
        <begin position="535"/>
        <end position="547"/>
    </location>
</feature>
<evidence type="ECO:0000256" key="1">
    <source>
        <dbReference type="ARBA" id="ARBA00022722"/>
    </source>
</evidence>
<sequence length="678" mass="77065">MGIPALWDVIKEQDRSVPLVQLAEEHYRKHGRPLRVAVDEADWRFNNLTQQQVFIIREKSDKPYQGIEKTMFYRICRWLSMNIQPFFVFDGPSRPWKRNKRGGNKIDYEKQRPLKEMLRYFQIPCHEAPGEAEAECARMQQLGIVDAVFSQDSDTLMFGCDLLIRDDRVAKQKGNDDRSKENTQKSAKTVRVVRATDIQQAHGFDRDGLVLFAMLAGGDYDTTGLERCGPVLALQAVKQGLGQSLCRCVTKRDCLAWREELVSWLQTQRSYHGHVPFDYPDIKILNKYNKPNVSSDEQLLQLRGLRNGWDQPIDELKLLEFTGTRFDFWGRSYLRWVAPVLFTKSATTMNGSLRGDDTHQIKLVNQRFKRSEDGTVPRPLERKLTFSPFSLTTLVRSDFEGGDRQGYWEGARDKPFDPTYRVEETLPTFVLELALPPDVLSLSPKTQKDKRKRQDEIADGSSTPVTKRARKPRPSRISPATPRKSIRSPMKTSGVRHPSVSVSGASRTMRTLDMVDLSDEDELLEELHLPSLKHVSTSSATRSTALADPPTHMPSVRSATSKVIDLGSDSADPSEDEDEDLAAAIRMSLSQHVTPLRSDTIVDDPSDMADPRARRLRHFESSGVIETRKQAPARLQEARDINYIDLTSDEEDTSDKSNVLLQRLSGPEGGVQLPYHDR</sequence>
<evidence type="ECO:0000259" key="4">
    <source>
        <dbReference type="SMART" id="SM00484"/>
    </source>
</evidence>
<dbReference type="InterPro" id="IPR006084">
    <property type="entry name" value="XPG/Rad2"/>
</dbReference>
<dbReference type="Gene3D" id="1.10.150.20">
    <property type="entry name" value="5' to 3' exonuclease, C-terminal subdomain"/>
    <property type="match status" value="1"/>
</dbReference>
<feature type="region of interest" description="Disordered" evidence="3">
    <location>
        <begin position="535"/>
        <end position="558"/>
    </location>
</feature>
<dbReference type="PRINTS" id="PR00853">
    <property type="entry name" value="XPGRADSUPER"/>
</dbReference>
<dbReference type="GO" id="GO:0017108">
    <property type="term" value="F:5'-flap endonuclease activity"/>
    <property type="evidence" value="ECO:0007669"/>
    <property type="project" value="TreeGrafter"/>
</dbReference>
<feature type="region of interest" description="Disordered" evidence="3">
    <location>
        <begin position="647"/>
        <end position="678"/>
    </location>
</feature>
<dbReference type="CDD" id="cd09870">
    <property type="entry name" value="PIN_YEN1"/>
    <property type="match status" value="1"/>
</dbReference>
<dbReference type="InterPro" id="IPR006086">
    <property type="entry name" value="XPG-I_dom"/>
</dbReference>
<dbReference type="GO" id="GO:0006281">
    <property type="term" value="P:DNA repair"/>
    <property type="evidence" value="ECO:0007669"/>
    <property type="project" value="UniProtKB-ARBA"/>
</dbReference>
<keyword evidence="1" id="KW-0540">Nuclease</keyword>
<dbReference type="Proteomes" id="UP000799770">
    <property type="component" value="Unassembled WGS sequence"/>
</dbReference>
<name>A0A6A5YX31_9PLEO</name>
<proteinExistence type="predicted"/>
<protein>
    <recommendedName>
        <fullName evidence="8">PIN domain-like protein</fullName>
    </recommendedName>
</protein>
<dbReference type="PANTHER" id="PTHR11081">
    <property type="entry name" value="FLAP ENDONUCLEASE FAMILY MEMBER"/>
    <property type="match status" value="1"/>
</dbReference>
<reference evidence="6" key="1">
    <citation type="journal article" date="2020" name="Stud. Mycol.">
        <title>101 Dothideomycetes genomes: a test case for predicting lifestyles and emergence of pathogens.</title>
        <authorList>
            <person name="Haridas S."/>
            <person name="Albert R."/>
            <person name="Binder M."/>
            <person name="Bloem J."/>
            <person name="Labutti K."/>
            <person name="Salamov A."/>
            <person name="Andreopoulos B."/>
            <person name="Baker S."/>
            <person name="Barry K."/>
            <person name="Bills G."/>
            <person name="Bluhm B."/>
            <person name="Cannon C."/>
            <person name="Castanera R."/>
            <person name="Culley D."/>
            <person name="Daum C."/>
            <person name="Ezra D."/>
            <person name="Gonzalez J."/>
            <person name="Henrissat B."/>
            <person name="Kuo A."/>
            <person name="Liang C."/>
            <person name="Lipzen A."/>
            <person name="Lutzoni F."/>
            <person name="Magnuson J."/>
            <person name="Mondo S."/>
            <person name="Nolan M."/>
            <person name="Ohm R."/>
            <person name="Pangilinan J."/>
            <person name="Park H.-J."/>
            <person name="Ramirez L."/>
            <person name="Alfaro M."/>
            <person name="Sun H."/>
            <person name="Tritt A."/>
            <person name="Yoshinaga Y."/>
            <person name="Zwiers L.-H."/>
            <person name="Turgeon B."/>
            <person name="Goodwin S."/>
            <person name="Spatafora J."/>
            <person name="Crous P."/>
            <person name="Grigoriev I."/>
        </authorList>
    </citation>
    <scope>NUCLEOTIDE SEQUENCE</scope>
    <source>
        <strain evidence="6">CBS 627.86</strain>
    </source>
</reference>
<evidence type="ECO:0008006" key="8">
    <source>
        <dbReference type="Google" id="ProtNLM"/>
    </source>
</evidence>
<dbReference type="InterPro" id="IPR006085">
    <property type="entry name" value="XPG_DNA_repair_N"/>
</dbReference>
<dbReference type="SMART" id="SM00484">
    <property type="entry name" value="XPGI"/>
    <property type="match status" value="1"/>
</dbReference>
<dbReference type="SMART" id="SM00485">
    <property type="entry name" value="XPGN"/>
    <property type="match status" value="1"/>
</dbReference>
<dbReference type="PROSITE" id="PS50330">
    <property type="entry name" value="UIM"/>
    <property type="match status" value="1"/>
</dbReference>
<evidence type="ECO:0000256" key="3">
    <source>
        <dbReference type="SAM" id="MobiDB-lite"/>
    </source>
</evidence>
<dbReference type="InterPro" id="IPR036279">
    <property type="entry name" value="5-3_exonuclease_C_sf"/>
</dbReference>
<evidence type="ECO:0000256" key="2">
    <source>
        <dbReference type="ARBA" id="ARBA00022801"/>
    </source>
</evidence>
<keyword evidence="7" id="KW-1185">Reference proteome</keyword>